<evidence type="ECO:0000313" key="3">
    <source>
        <dbReference type="Proteomes" id="UP000054016"/>
    </source>
</evidence>
<evidence type="ECO:0000256" key="1">
    <source>
        <dbReference type="ARBA" id="ARBA00007073"/>
    </source>
</evidence>
<dbReference type="InterPro" id="IPR015419">
    <property type="entry name" value="CTAG/Pcc1"/>
</dbReference>
<dbReference type="Gene3D" id="3.30.310.50">
    <property type="entry name" value="Alpha-D-phosphohexomutase, C-terminal domain"/>
    <property type="match status" value="1"/>
</dbReference>
<gene>
    <name evidence="2" type="ORF">AC478_01190</name>
</gene>
<sequence length="84" mass="9301">MKAKASVRLRLSSEKQLRTLIEALAPEANRPVKVRTKAVLERDGDFAVLKVEAKDTVALRAALNAYLRWIGSTMKVLEAVEHAS</sequence>
<accession>A0A0M0BU20</accession>
<protein>
    <recommendedName>
        <fullName evidence="4">Transcription factor Pcc1</fullName>
    </recommendedName>
</protein>
<name>A0A0M0BU20_9ARCH</name>
<dbReference type="NCBIfam" id="NF011470">
    <property type="entry name" value="PRK14887.1"/>
    <property type="match status" value="1"/>
</dbReference>
<comment type="similarity">
    <text evidence="1">Belongs to the CTAG/PCC1 family.</text>
</comment>
<dbReference type="Pfam" id="PF09341">
    <property type="entry name" value="Pcc1"/>
    <property type="match status" value="1"/>
</dbReference>
<organism evidence="2 3">
    <name type="scientific">miscellaneous Crenarchaeota group-1 archaeon SG8-32-3</name>
    <dbReference type="NCBI Taxonomy" id="1685125"/>
    <lineage>
        <taxon>Archaea</taxon>
        <taxon>Candidatus Bathyarchaeota</taxon>
        <taxon>MCG-1</taxon>
    </lineage>
</organism>
<evidence type="ECO:0008006" key="4">
    <source>
        <dbReference type="Google" id="ProtNLM"/>
    </source>
</evidence>
<dbReference type="EMBL" id="LFWV01000011">
    <property type="protein sequence ID" value="KON32118.1"/>
    <property type="molecule type" value="Genomic_DNA"/>
</dbReference>
<reference evidence="3" key="1">
    <citation type="submission" date="2015-06" db="EMBL/GenBank/DDBJ databases">
        <title>New insights into the roles of widespread benthic archaea in carbon and nitrogen cycling.</title>
        <authorList>
            <person name="Lazar C.S."/>
            <person name="Baker B.J."/>
            <person name="Seitz K.W."/>
            <person name="Hyde A.S."/>
            <person name="Dick G.J."/>
            <person name="Hinrichs K.-U."/>
            <person name="Teske A.P."/>
        </authorList>
    </citation>
    <scope>NUCLEOTIDE SEQUENCE [LARGE SCALE GENOMIC DNA]</scope>
</reference>
<dbReference type="AlphaFoldDB" id="A0A0M0BU20"/>
<comment type="caution">
    <text evidence="2">The sequence shown here is derived from an EMBL/GenBank/DDBJ whole genome shotgun (WGS) entry which is preliminary data.</text>
</comment>
<dbReference type="Proteomes" id="UP000054016">
    <property type="component" value="Unassembled WGS sequence"/>
</dbReference>
<evidence type="ECO:0000313" key="2">
    <source>
        <dbReference type="EMBL" id="KON32118.1"/>
    </source>
</evidence>
<proteinExistence type="inferred from homology"/>